<dbReference type="GO" id="GO:0008270">
    <property type="term" value="F:zinc ion binding"/>
    <property type="evidence" value="ECO:0007669"/>
    <property type="project" value="UniProtKB-KW"/>
</dbReference>
<dbReference type="Pfam" id="PF16207">
    <property type="entry name" value="RAWUL"/>
    <property type="match status" value="1"/>
</dbReference>
<keyword evidence="6" id="KW-0805">Transcription regulation</keyword>
<evidence type="ECO:0000256" key="5">
    <source>
        <dbReference type="ARBA" id="ARBA00022833"/>
    </source>
</evidence>
<comment type="subcellular location">
    <subcellularLocation>
        <location evidence="1">Nucleus</location>
    </subcellularLocation>
</comment>
<dbReference type="InterPro" id="IPR001841">
    <property type="entry name" value="Znf_RING"/>
</dbReference>
<proteinExistence type="predicted"/>
<evidence type="ECO:0000256" key="3">
    <source>
        <dbReference type="ARBA" id="ARBA00022723"/>
    </source>
</evidence>
<keyword evidence="4 10" id="KW-0863">Zinc-finger</keyword>
<keyword evidence="7" id="KW-0804">Transcription</keyword>
<organism evidence="13 14">
    <name type="scientific">Daphnia magna</name>
    <dbReference type="NCBI Taxonomy" id="35525"/>
    <lineage>
        <taxon>Eukaryota</taxon>
        <taxon>Metazoa</taxon>
        <taxon>Ecdysozoa</taxon>
        <taxon>Arthropoda</taxon>
        <taxon>Crustacea</taxon>
        <taxon>Branchiopoda</taxon>
        <taxon>Diplostraca</taxon>
        <taxon>Cladocera</taxon>
        <taxon>Anomopoda</taxon>
        <taxon>Daphniidae</taxon>
        <taxon>Daphnia</taxon>
    </lineage>
</organism>
<dbReference type="CDD" id="cd16735">
    <property type="entry name" value="RING-HC_PCGF3"/>
    <property type="match status" value="1"/>
</dbReference>
<dbReference type="EMBL" id="GDIQ01055629">
    <property type="protein sequence ID" value="JAN39108.1"/>
    <property type="molecule type" value="Transcribed_RNA"/>
</dbReference>
<protein>
    <recommendedName>
        <fullName evidence="9">Polycomb group RING finger protein 3</fullName>
    </recommendedName>
</protein>
<evidence type="ECO:0000313" key="14">
    <source>
        <dbReference type="Proteomes" id="UP000076858"/>
    </source>
</evidence>
<keyword evidence="3" id="KW-0479">Metal-binding</keyword>
<dbReference type="SUPFAM" id="SSF57850">
    <property type="entry name" value="RING/U-box"/>
    <property type="match status" value="1"/>
</dbReference>
<dbReference type="STRING" id="35525.A0A0P5PJZ5"/>
<evidence type="ECO:0000256" key="4">
    <source>
        <dbReference type="ARBA" id="ARBA00022771"/>
    </source>
</evidence>
<dbReference type="Pfam" id="PF13923">
    <property type="entry name" value="zf-C3HC4_2"/>
    <property type="match status" value="1"/>
</dbReference>
<gene>
    <name evidence="13" type="ORF">APZ42_023034</name>
</gene>
<dbReference type="Proteomes" id="UP000076858">
    <property type="component" value="Unassembled WGS sequence"/>
</dbReference>
<evidence type="ECO:0000256" key="8">
    <source>
        <dbReference type="ARBA" id="ARBA00023242"/>
    </source>
</evidence>
<dbReference type="SMART" id="SM00184">
    <property type="entry name" value="RING"/>
    <property type="match status" value="1"/>
</dbReference>
<evidence type="ECO:0000256" key="6">
    <source>
        <dbReference type="ARBA" id="ARBA00023015"/>
    </source>
</evidence>
<evidence type="ECO:0000256" key="1">
    <source>
        <dbReference type="ARBA" id="ARBA00004123"/>
    </source>
</evidence>
<dbReference type="CDD" id="cd17083">
    <property type="entry name" value="RAWUL_PCGF3"/>
    <property type="match status" value="1"/>
</dbReference>
<dbReference type="EMBL" id="LRGB01001375">
    <property type="protein sequence ID" value="KZS12112.1"/>
    <property type="molecule type" value="Genomic_DNA"/>
</dbReference>
<reference evidence="12" key="1">
    <citation type="submission" date="2015-10" db="EMBL/GenBank/DDBJ databases">
        <title>EvidentialGene: Evidence-directed Construction of Complete mRNA Transcriptomes without Genomes.</title>
        <authorList>
            <person name="Gilbert D.G."/>
        </authorList>
    </citation>
    <scope>NUCLEOTIDE SEQUENCE</scope>
</reference>
<dbReference type="OrthoDB" id="1305878at2759"/>
<dbReference type="InterPro" id="IPR051507">
    <property type="entry name" value="PcG_RING_finger"/>
</dbReference>
<evidence type="ECO:0000313" key="12">
    <source>
        <dbReference type="EMBL" id="JAN39108.1"/>
    </source>
</evidence>
<reference evidence="13 14" key="2">
    <citation type="submission" date="2016-03" db="EMBL/GenBank/DDBJ databases">
        <title>EvidentialGene: Evidence-directed Construction of Genes on Genomes.</title>
        <authorList>
            <person name="Gilbert D.G."/>
            <person name="Choi J.-H."/>
            <person name="Mockaitis K."/>
            <person name="Colbourne J."/>
            <person name="Pfrender M."/>
        </authorList>
    </citation>
    <scope>NUCLEOTIDE SEQUENCE [LARGE SCALE GENOMIC DNA]</scope>
    <source>
        <strain evidence="13 14">Xinb3</strain>
        <tissue evidence="13">Complete organism</tissue>
    </source>
</reference>
<evidence type="ECO:0000256" key="9">
    <source>
        <dbReference type="ARBA" id="ARBA00072766"/>
    </source>
</evidence>
<evidence type="ECO:0000313" key="13">
    <source>
        <dbReference type="EMBL" id="KZS12112.1"/>
    </source>
</evidence>
<evidence type="ECO:0000256" key="10">
    <source>
        <dbReference type="PROSITE-ProRule" id="PRU00175"/>
    </source>
</evidence>
<keyword evidence="5" id="KW-0862">Zinc</keyword>
<accession>A0A0P5PJZ5</accession>
<dbReference type="PANTHER" id="PTHR45893">
    <property type="entry name" value="POLYCOMB GROUP RING FINGER PROTEIN"/>
    <property type="match status" value="1"/>
</dbReference>
<dbReference type="FunFam" id="3.10.20.90:FF:000073">
    <property type="entry name" value="Polycomb group RING finger protein 3"/>
    <property type="match status" value="1"/>
</dbReference>
<name>A0A0P5PJZ5_9CRUS</name>
<evidence type="ECO:0000259" key="11">
    <source>
        <dbReference type="PROSITE" id="PS50089"/>
    </source>
</evidence>
<feature type="domain" description="RING-type" evidence="11">
    <location>
        <begin position="16"/>
        <end position="55"/>
    </location>
</feature>
<dbReference type="InterPro" id="IPR032443">
    <property type="entry name" value="RAWUL"/>
</dbReference>
<dbReference type="Gene3D" id="3.10.20.90">
    <property type="entry name" value="Phosphatidylinositol 3-kinase Catalytic Subunit, Chain A, domain 1"/>
    <property type="match status" value="1"/>
</dbReference>
<dbReference type="FunFam" id="3.30.40.10:FF:000033">
    <property type="entry name" value="Polycomb group RING finger protein 3"/>
    <property type="match status" value="1"/>
</dbReference>
<dbReference type="PROSITE" id="PS00518">
    <property type="entry name" value="ZF_RING_1"/>
    <property type="match status" value="1"/>
</dbReference>
<dbReference type="AlphaFoldDB" id="A0A0P5PJZ5"/>
<dbReference type="PROSITE" id="PS50089">
    <property type="entry name" value="ZF_RING_2"/>
    <property type="match status" value="1"/>
</dbReference>
<keyword evidence="8" id="KW-0539">Nucleus</keyword>
<dbReference type="InterPro" id="IPR017907">
    <property type="entry name" value="Znf_RING_CS"/>
</dbReference>
<keyword evidence="14" id="KW-1185">Reference proteome</keyword>
<keyword evidence="2" id="KW-0678">Repressor</keyword>
<evidence type="ECO:0000256" key="2">
    <source>
        <dbReference type="ARBA" id="ARBA00022491"/>
    </source>
</evidence>
<dbReference type="InterPro" id="IPR013083">
    <property type="entry name" value="Znf_RING/FYVE/PHD"/>
</dbReference>
<dbReference type="GO" id="GO:0031519">
    <property type="term" value="C:PcG protein complex"/>
    <property type="evidence" value="ECO:0007669"/>
    <property type="project" value="UniProtKB-ARBA"/>
</dbReference>
<sequence>MERKIKLRTLNSHIICKICSGYLIDATTVTECLHTFCKSCLVKHLEENNTCPSCNIMIHQSHPLQYISFDRTMQDIVYKLVPDLQDNEMKREKNFYMNRGITCPKDMLTNNEPLGTNKPTESDVNDTDFHRFDEQVNICLECGAKQLSQLERRFLRCSSQATVTHLKKFIALKLLDSIDAYRDVDILCNDELLGKDHTLKFVILTRWRFKEAPLKLVYRPRVDLM</sequence>
<dbReference type="Gene3D" id="3.30.40.10">
    <property type="entry name" value="Zinc/RING finger domain, C3HC4 (zinc finger)"/>
    <property type="match status" value="1"/>
</dbReference>
<evidence type="ECO:0000256" key="7">
    <source>
        <dbReference type="ARBA" id="ARBA00023163"/>
    </source>
</evidence>